<dbReference type="Proteomes" id="UP000077755">
    <property type="component" value="Chromosome 5"/>
</dbReference>
<dbReference type="KEGG" id="dcr:108220598"/>
<evidence type="ECO:0000313" key="11">
    <source>
        <dbReference type="Proteomes" id="UP000077755"/>
    </source>
</evidence>
<gene>
    <name evidence="10" type="ORF">DCAR_0518538</name>
</gene>
<proteinExistence type="inferred from homology"/>
<dbReference type="InterPro" id="IPR050235">
    <property type="entry name" value="CK1_Ser-Thr_kinase"/>
</dbReference>
<evidence type="ECO:0000256" key="5">
    <source>
        <dbReference type="ARBA" id="ARBA00022777"/>
    </source>
</evidence>
<organism evidence="10 11">
    <name type="scientific">Daucus carota subsp. sativus</name>
    <name type="common">Carrot</name>
    <dbReference type="NCBI Taxonomy" id="79200"/>
    <lineage>
        <taxon>Eukaryota</taxon>
        <taxon>Viridiplantae</taxon>
        <taxon>Streptophyta</taxon>
        <taxon>Embryophyta</taxon>
        <taxon>Tracheophyta</taxon>
        <taxon>Spermatophyta</taxon>
        <taxon>Magnoliopsida</taxon>
        <taxon>eudicotyledons</taxon>
        <taxon>Gunneridae</taxon>
        <taxon>Pentapetalae</taxon>
        <taxon>asterids</taxon>
        <taxon>campanulids</taxon>
        <taxon>Apiales</taxon>
        <taxon>Apiaceae</taxon>
        <taxon>Apioideae</taxon>
        <taxon>Scandiceae</taxon>
        <taxon>Daucinae</taxon>
        <taxon>Daucus</taxon>
        <taxon>Daucus sect. Daucus</taxon>
    </lineage>
</organism>
<feature type="compositionally biased region" description="Basic residues" evidence="8">
    <location>
        <begin position="7"/>
        <end position="18"/>
    </location>
</feature>
<dbReference type="CDD" id="cd14016">
    <property type="entry name" value="STKc_CK1"/>
    <property type="match status" value="1"/>
</dbReference>
<dbReference type="PROSITE" id="PS00108">
    <property type="entry name" value="PROTEIN_KINASE_ST"/>
    <property type="match status" value="1"/>
</dbReference>
<sequence>MPELRTGVRRGRPPKHTKKEQQVQTDIDLNRVGEGEGIATRTRRRRAAAAAAAAAEPVVNENVAVAPQPVQPVEPVVEAREPVGREKQEVAGKAMDVLNGGKSGAKDNAGDDDGVNAPVPDTVHVGGYSSYRVQKKLGKGGFGQVYLGQRIVSLFNNDKAPTDVAIKFEHRTSKGCHNGPPSEWHVYNTLSGSHGVPRVHYKGMQNDYYIMVMDKLGPSLWDAWNSHSPVMSTEMIACIAVEAISILEKMHSKGYVHGDVKPENFLLGPPGTPEEKKLFLVDLGLATRWRNSSTNKHVEYDQRPDVFRGTVRYASVHAHLGRTAGRRDDLESLAYTLIFLLRGRLPWQGYQGENKGFLVCKKKMGTSPEVLCNLIPDPFKLFVEYVVNLKFDEEPDYAKYISLFDGIIAPNPDFRPLNTDGAQKLIHQVGHKRSRLTSDNEEDQQPKKKIRTGMPATQWISVYNARQPMKQRYHYNVADMRLAQHIGKGNEDGLFISSVASCQNLWALIMDAGTGFSDQIYELSPFFIHKEWIQENWEKSYYITAVAGANNGSSLVVMSKGTQYSQQSYKVSDSFPFKWISKKWREGFYVTYMATAGNKWGIIMSRGAGFLDQVVEVDFLYPSEGVHKRWDAGYRITAAASTWDQTALVLSIPRRKAADETQETLRTSAFPSTHVKDKWAKNLYISSVCYGRTVS</sequence>
<evidence type="ECO:0000256" key="7">
    <source>
        <dbReference type="PROSITE-ProRule" id="PRU10141"/>
    </source>
</evidence>
<evidence type="ECO:0000256" key="6">
    <source>
        <dbReference type="ARBA" id="ARBA00022840"/>
    </source>
</evidence>
<keyword evidence="3" id="KW-0808">Transferase</keyword>
<dbReference type="EC" id="2.7.11.1" evidence="2"/>
<dbReference type="GO" id="GO:0004674">
    <property type="term" value="F:protein serine/threonine kinase activity"/>
    <property type="evidence" value="ECO:0007669"/>
    <property type="project" value="UniProtKB-EC"/>
</dbReference>
<keyword evidence="5" id="KW-0418">Kinase</keyword>
<dbReference type="SUPFAM" id="SSF56112">
    <property type="entry name" value="Protein kinase-like (PK-like)"/>
    <property type="match status" value="1"/>
</dbReference>
<feature type="domain" description="Protein kinase" evidence="9">
    <location>
        <begin position="131"/>
        <end position="430"/>
    </location>
</feature>
<evidence type="ECO:0000313" key="10">
    <source>
        <dbReference type="EMBL" id="WOG99190.1"/>
    </source>
</evidence>
<feature type="binding site" evidence="7">
    <location>
        <position position="167"/>
    </location>
    <ligand>
        <name>ATP</name>
        <dbReference type="ChEBI" id="CHEBI:30616"/>
    </ligand>
</feature>
<keyword evidence="6 7" id="KW-0067">ATP-binding</keyword>
<dbReference type="PANTHER" id="PTHR11909">
    <property type="entry name" value="CASEIN KINASE-RELATED"/>
    <property type="match status" value="1"/>
</dbReference>
<name>A0AAF0X3S0_DAUCS</name>
<dbReference type="InterPro" id="IPR011009">
    <property type="entry name" value="Kinase-like_dom_sf"/>
</dbReference>
<dbReference type="EMBL" id="CP093347">
    <property type="protein sequence ID" value="WOG99190.1"/>
    <property type="molecule type" value="Genomic_DNA"/>
</dbReference>
<evidence type="ECO:0000259" key="9">
    <source>
        <dbReference type="PROSITE" id="PS50011"/>
    </source>
</evidence>
<evidence type="ECO:0000256" key="1">
    <source>
        <dbReference type="ARBA" id="ARBA00005926"/>
    </source>
</evidence>
<dbReference type="Pfam" id="PF00069">
    <property type="entry name" value="Pkinase"/>
    <property type="match status" value="1"/>
</dbReference>
<dbReference type="Pfam" id="PF24289">
    <property type="entry name" value="DUF7477"/>
    <property type="match status" value="1"/>
</dbReference>
<comment type="similarity">
    <text evidence="1">Belongs to the protein kinase superfamily. CK1 Ser/Thr protein kinase family. Casein kinase I subfamily.</text>
</comment>
<dbReference type="PROSITE" id="PS00107">
    <property type="entry name" value="PROTEIN_KINASE_ATP"/>
    <property type="match status" value="1"/>
</dbReference>
<dbReference type="InterPro" id="IPR008271">
    <property type="entry name" value="Ser/Thr_kinase_AS"/>
</dbReference>
<evidence type="ECO:0000256" key="3">
    <source>
        <dbReference type="ARBA" id="ARBA00022679"/>
    </source>
</evidence>
<evidence type="ECO:0000256" key="2">
    <source>
        <dbReference type="ARBA" id="ARBA00012513"/>
    </source>
</evidence>
<dbReference type="InterPro" id="IPR017441">
    <property type="entry name" value="Protein_kinase_ATP_BS"/>
</dbReference>
<reference evidence="10" key="2">
    <citation type="submission" date="2022-03" db="EMBL/GenBank/DDBJ databases">
        <title>Draft title - Genomic analysis of global carrot germplasm unveils the trajectory of domestication and the origin of high carotenoid orange carrot.</title>
        <authorList>
            <person name="Iorizzo M."/>
            <person name="Ellison S."/>
            <person name="Senalik D."/>
            <person name="Macko-Podgorni A."/>
            <person name="Grzebelus D."/>
            <person name="Bostan H."/>
            <person name="Rolling W."/>
            <person name="Curaba J."/>
            <person name="Simon P."/>
        </authorList>
    </citation>
    <scope>NUCLEOTIDE SEQUENCE</scope>
    <source>
        <tissue evidence="10">Leaf</tissue>
    </source>
</reference>
<keyword evidence="4 7" id="KW-0547">Nucleotide-binding</keyword>
<evidence type="ECO:0000256" key="4">
    <source>
        <dbReference type="ARBA" id="ARBA00022741"/>
    </source>
</evidence>
<dbReference type="SMART" id="SM00220">
    <property type="entry name" value="S_TKc"/>
    <property type="match status" value="1"/>
</dbReference>
<keyword evidence="11" id="KW-1185">Reference proteome</keyword>
<dbReference type="InterPro" id="IPR000719">
    <property type="entry name" value="Prot_kinase_dom"/>
</dbReference>
<protein>
    <recommendedName>
        <fullName evidence="2">non-specific serine/threonine protein kinase</fullName>
        <ecNumber evidence="2">2.7.11.1</ecNumber>
    </recommendedName>
</protein>
<reference evidence="10" key="1">
    <citation type="journal article" date="2016" name="Nat. Genet.">
        <title>A high-quality carrot genome assembly provides new insights into carotenoid accumulation and asterid genome evolution.</title>
        <authorList>
            <person name="Iorizzo M."/>
            <person name="Ellison S."/>
            <person name="Senalik D."/>
            <person name="Zeng P."/>
            <person name="Satapoomin P."/>
            <person name="Huang J."/>
            <person name="Bowman M."/>
            <person name="Iovene M."/>
            <person name="Sanseverino W."/>
            <person name="Cavagnaro P."/>
            <person name="Yildiz M."/>
            <person name="Macko-Podgorni A."/>
            <person name="Moranska E."/>
            <person name="Grzebelus E."/>
            <person name="Grzebelus D."/>
            <person name="Ashrafi H."/>
            <person name="Zheng Z."/>
            <person name="Cheng S."/>
            <person name="Spooner D."/>
            <person name="Van Deynze A."/>
            <person name="Simon P."/>
        </authorList>
    </citation>
    <scope>NUCLEOTIDE SEQUENCE</scope>
    <source>
        <tissue evidence="10">Leaf</tissue>
    </source>
</reference>
<dbReference type="Gene3D" id="1.10.510.10">
    <property type="entry name" value="Transferase(Phosphotransferase) domain 1"/>
    <property type="match status" value="1"/>
</dbReference>
<evidence type="ECO:0000256" key="8">
    <source>
        <dbReference type="SAM" id="MobiDB-lite"/>
    </source>
</evidence>
<dbReference type="GO" id="GO:0005524">
    <property type="term" value="F:ATP binding"/>
    <property type="evidence" value="ECO:0007669"/>
    <property type="project" value="UniProtKB-UniRule"/>
</dbReference>
<dbReference type="InterPro" id="IPR055900">
    <property type="entry name" value="DUF7477"/>
</dbReference>
<dbReference type="AlphaFoldDB" id="A0AAF0X3S0"/>
<accession>A0AAF0X3S0</accession>
<feature type="region of interest" description="Disordered" evidence="8">
    <location>
        <begin position="1"/>
        <end position="42"/>
    </location>
</feature>
<dbReference type="PROSITE" id="PS50011">
    <property type="entry name" value="PROTEIN_KINASE_DOM"/>
    <property type="match status" value="1"/>
</dbReference>